<reference evidence="2" key="1">
    <citation type="submission" date="2016-01" db="EMBL/GenBank/DDBJ databases">
        <authorList>
            <person name="Mitreva M."/>
            <person name="Pepin K.H."/>
            <person name="Mihindukulasuriya K.A."/>
            <person name="Fulton R."/>
            <person name="Fronick C."/>
            <person name="O'Laughlin M."/>
            <person name="Miner T."/>
            <person name="Herter B."/>
            <person name="Rosa B.A."/>
            <person name="Cordes M."/>
            <person name="Tomlinson C."/>
            <person name="Wollam A."/>
            <person name="Palsikar V.B."/>
            <person name="Mardis E.R."/>
            <person name="Wilson R.K."/>
        </authorList>
    </citation>
    <scope>NUCLEOTIDE SEQUENCE [LARGE SCALE GENOMIC DNA]</scope>
    <source>
        <strain evidence="2">DNF00019</strain>
    </source>
</reference>
<comment type="caution">
    <text evidence="1">The sequence shown here is derived from an EMBL/GenBank/DDBJ whole genome shotgun (WGS) entry which is preliminary data.</text>
</comment>
<accession>A0A133XVH6</accession>
<evidence type="ECO:0000313" key="1">
    <source>
        <dbReference type="EMBL" id="KXB34948.1"/>
    </source>
</evidence>
<proteinExistence type="predicted"/>
<dbReference type="AlphaFoldDB" id="A0A133XVH6"/>
<keyword evidence="2" id="KW-1185">Reference proteome</keyword>
<dbReference type="EMBL" id="LSCR01000009">
    <property type="protein sequence ID" value="KXB34948.1"/>
    <property type="molecule type" value="Genomic_DNA"/>
</dbReference>
<evidence type="ECO:0000313" key="2">
    <source>
        <dbReference type="Proteomes" id="UP000070675"/>
    </source>
</evidence>
<sequence>MMRFTMHTLCIYIKIYIKFSEKVQFLPQFSWNGNKNHVYVHKL</sequence>
<gene>
    <name evidence="1" type="ORF">HMPREF3192_00694</name>
</gene>
<protein>
    <submittedName>
        <fullName evidence="1">Uncharacterized protein</fullName>
    </submittedName>
</protein>
<organism evidence="1 2">
    <name type="scientific">Atopobium deltae</name>
    <dbReference type="NCBI Taxonomy" id="1393034"/>
    <lineage>
        <taxon>Bacteria</taxon>
        <taxon>Bacillati</taxon>
        <taxon>Actinomycetota</taxon>
        <taxon>Coriobacteriia</taxon>
        <taxon>Coriobacteriales</taxon>
        <taxon>Atopobiaceae</taxon>
        <taxon>Atopobium</taxon>
    </lineage>
</organism>
<dbReference type="PATRIC" id="fig|1393034.3.peg.671"/>
<name>A0A133XVH6_9ACTN</name>
<dbReference type="Proteomes" id="UP000070675">
    <property type="component" value="Unassembled WGS sequence"/>
</dbReference>